<evidence type="ECO:0000256" key="1">
    <source>
        <dbReference type="ARBA" id="ARBA00001974"/>
    </source>
</evidence>
<comment type="cofactor">
    <cofactor evidence="1">
        <name>FAD</name>
        <dbReference type="ChEBI" id="CHEBI:57692"/>
    </cofactor>
</comment>
<dbReference type="InterPro" id="IPR019546">
    <property type="entry name" value="TAT_signal_bac_arc"/>
</dbReference>
<evidence type="ECO:0000256" key="5">
    <source>
        <dbReference type="ARBA" id="ARBA00023002"/>
    </source>
</evidence>
<dbReference type="NCBIfam" id="TIGR01409">
    <property type="entry name" value="TAT_signal_seq"/>
    <property type="match status" value="1"/>
</dbReference>
<dbReference type="InterPro" id="IPR016169">
    <property type="entry name" value="FAD-bd_PCMH_sub2"/>
</dbReference>
<keyword evidence="4" id="KW-0274">FAD</keyword>
<keyword evidence="3" id="KW-0285">Flavoprotein</keyword>
<organism evidence="8 9">
    <name type="scientific">Sphingorhabdus profundilacus</name>
    <dbReference type="NCBI Taxonomy" id="2509718"/>
    <lineage>
        <taxon>Bacteria</taxon>
        <taxon>Pseudomonadati</taxon>
        <taxon>Pseudomonadota</taxon>
        <taxon>Alphaproteobacteria</taxon>
        <taxon>Sphingomonadales</taxon>
        <taxon>Sphingomonadaceae</taxon>
        <taxon>Sphingorhabdus</taxon>
    </lineage>
</organism>
<keyword evidence="6" id="KW-0732">Signal</keyword>
<dbReference type="InterPro" id="IPR016166">
    <property type="entry name" value="FAD-bd_PCMH"/>
</dbReference>
<feature type="chain" id="PRO_5026086963" evidence="6">
    <location>
        <begin position="28"/>
        <end position="574"/>
    </location>
</feature>
<dbReference type="EMBL" id="SDWJ01000002">
    <property type="protein sequence ID" value="MVZ98095.1"/>
    <property type="molecule type" value="Genomic_DNA"/>
</dbReference>
<protein>
    <submittedName>
        <fullName evidence="8">FAD-binding oxidoreductase</fullName>
    </submittedName>
</protein>
<evidence type="ECO:0000256" key="6">
    <source>
        <dbReference type="SAM" id="SignalP"/>
    </source>
</evidence>
<evidence type="ECO:0000256" key="3">
    <source>
        <dbReference type="ARBA" id="ARBA00022630"/>
    </source>
</evidence>
<dbReference type="PANTHER" id="PTHR42973:SF39">
    <property type="entry name" value="FAD-BINDING PCMH-TYPE DOMAIN-CONTAINING PROTEIN"/>
    <property type="match status" value="1"/>
</dbReference>
<evidence type="ECO:0000313" key="8">
    <source>
        <dbReference type="EMBL" id="MVZ98095.1"/>
    </source>
</evidence>
<comment type="caution">
    <text evidence="8">The sequence shown here is derived from an EMBL/GenBank/DDBJ whole genome shotgun (WGS) entry which is preliminary data.</text>
</comment>
<dbReference type="Pfam" id="PF08031">
    <property type="entry name" value="BBE"/>
    <property type="match status" value="1"/>
</dbReference>
<dbReference type="InterPro" id="IPR012951">
    <property type="entry name" value="BBE"/>
</dbReference>
<gene>
    <name evidence="8" type="ORF">EUU23_10365</name>
</gene>
<dbReference type="InterPro" id="IPR006311">
    <property type="entry name" value="TAT_signal"/>
</dbReference>
<dbReference type="Proteomes" id="UP000471147">
    <property type="component" value="Unassembled WGS sequence"/>
</dbReference>
<sequence>MMHRRDFLKSTCATGALASIVPSQSFAAPAVPDWNQLRQKVGSRLIPIESPLVLAQQGRTKVEEVFRRLKNPYWIGDEPGLTQTLGWIDAWTSRPSLMAVAAECAEDISAAIGFSTANKIPLVVKGGGHSYFGNSNRADSLLIWTKRLRSIELHDSFRPQGSPAETAIPAVSVGAGTLWGELYRKVARDHGRYVQGGGCMTVGTAGFIQGGGFGSFSKQFGTGAANLVEAEVVTADGVVRIVNAWQEPDLYFALRGGGGGTFAVVTRMTLRTHPLPDTFGAIMFEASATDDAAWKALVEQMLLFYREKLHNPNWGEQIRFMPKRRLSVSMLCHSRSESEMRSTWAPFFDWIAAQAGRVKLGAEPLILALPGRSFWDPDFLRKLPGITLADDRPAANPDNLFWATNLGEVGQVLNAYQSRWLAASWLQPARFDTLVNALIDASREWSVGLHTNKGLAGGSAEALSATRETATNPEVLDAFALLICAADAPPAYPGIAGYEPDVAEGRREAAFVRRAMAPIVALDPAAGCYISEADYFETNWQRAYWGANYPRLAAVKRRYDPRSFFAGHHTVRAR</sequence>
<evidence type="ECO:0000259" key="7">
    <source>
        <dbReference type="PROSITE" id="PS51387"/>
    </source>
</evidence>
<feature type="domain" description="FAD-binding PCMH-type" evidence="7">
    <location>
        <begin position="92"/>
        <end position="275"/>
    </location>
</feature>
<dbReference type="GO" id="GO:0071949">
    <property type="term" value="F:FAD binding"/>
    <property type="evidence" value="ECO:0007669"/>
    <property type="project" value="InterPro"/>
</dbReference>
<proteinExistence type="inferred from homology"/>
<reference evidence="8 9" key="1">
    <citation type="submission" date="2019-01" db="EMBL/GenBank/DDBJ databases">
        <title>Sphingorhabdus lacus sp.nov., isolated from an oligotrophic freshwater lake.</title>
        <authorList>
            <person name="Park M."/>
        </authorList>
    </citation>
    <scope>NUCLEOTIDE SEQUENCE [LARGE SCALE GENOMIC DNA]</scope>
    <source>
        <strain evidence="8 9">IMCC26285</strain>
    </source>
</reference>
<feature type="signal peptide" evidence="6">
    <location>
        <begin position="1"/>
        <end position="27"/>
    </location>
</feature>
<evidence type="ECO:0000256" key="4">
    <source>
        <dbReference type="ARBA" id="ARBA00022827"/>
    </source>
</evidence>
<evidence type="ECO:0000313" key="9">
    <source>
        <dbReference type="Proteomes" id="UP000471147"/>
    </source>
</evidence>
<dbReference type="Gene3D" id="3.30.465.10">
    <property type="match status" value="2"/>
</dbReference>
<evidence type="ECO:0000256" key="2">
    <source>
        <dbReference type="ARBA" id="ARBA00005466"/>
    </source>
</evidence>
<accession>A0A6I4M7M0</accession>
<name>A0A6I4M7M0_9SPHN</name>
<keyword evidence="9" id="KW-1185">Reference proteome</keyword>
<dbReference type="InterPro" id="IPR050416">
    <property type="entry name" value="FAD-linked_Oxidoreductase"/>
</dbReference>
<dbReference type="InterPro" id="IPR036318">
    <property type="entry name" value="FAD-bd_PCMH-like_sf"/>
</dbReference>
<keyword evidence="5" id="KW-0560">Oxidoreductase</keyword>
<comment type="similarity">
    <text evidence="2">Belongs to the oxygen-dependent FAD-linked oxidoreductase family.</text>
</comment>
<dbReference type="InterPro" id="IPR006094">
    <property type="entry name" value="Oxid_FAD_bind_N"/>
</dbReference>
<dbReference type="PROSITE" id="PS51387">
    <property type="entry name" value="FAD_PCMH"/>
    <property type="match status" value="1"/>
</dbReference>
<dbReference type="PROSITE" id="PS51318">
    <property type="entry name" value="TAT"/>
    <property type="match status" value="1"/>
</dbReference>
<dbReference type="AlphaFoldDB" id="A0A6I4M7M0"/>
<dbReference type="Pfam" id="PF01565">
    <property type="entry name" value="FAD_binding_4"/>
    <property type="match status" value="1"/>
</dbReference>
<dbReference type="GO" id="GO:0016491">
    <property type="term" value="F:oxidoreductase activity"/>
    <property type="evidence" value="ECO:0007669"/>
    <property type="project" value="UniProtKB-KW"/>
</dbReference>
<dbReference type="SUPFAM" id="SSF56176">
    <property type="entry name" value="FAD-binding/transporter-associated domain-like"/>
    <property type="match status" value="1"/>
</dbReference>
<dbReference type="PANTHER" id="PTHR42973">
    <property type="entry name" value="BINDING OXIDOREDUCTASE, PUTATIVE (AFU_ORTHOLOGUE AFUA_1G17690)-RELATED"/>
    <property type="match status" value="1"/>
</dbReference>